<name>A0A8X8I8R5_CALTT</name>
<evidence type="ECO:0000256" key="1">
    <source>
        <dbReference type="ARBA" id="ARBA00004514"/>
    </source>
</evidence>
<accession>A0A8X8I8R5</accession>
<comment type="function">
    <text evidence="12">Decarboxylates ethylmalonyl-CoA, a potentially toxic metabolite, to form butyryl-CoA, suggesting it might be involved in metabolite proofreading. Acts preferentially on (S)-ethylmalonyl-CoA but also has some activity on the (R)-isomer. Also has methylmalonyl-CoA decarboxylase activity at lower level.</text>
</comment>
<reference evidence="14 15" key="1">
    <citation type="journal article" date="2020" name="Extremophiles">
        <title>Genomic analysis of Caldalkalibacillus thermarum TA2.A1 reveals aerobic alkaliphilic metabolism and evolutionary hallmarks linking alkaliphilic bacteria and plant life.</title>
        <authorList>
            <person name="de Jong S.I."/>
            <person name="van den Broek M.A."/>
            <person name="Merkel A.Y."/>
            <person name="de la Torre Cortes P."/>
            <person name="Kalamorz F."/>
            <person name="Cook G.M."/>
            <person name="van Loosdrecht M.C.M."/>
            <person name="McMillan D.G.G."/>
        </authorList>
    </citation>
    <scope>NUCLEOTIDE SEQUENCE [LARGE SCALE GENOMIC DNA]</scope>
    <source>
        <strain evidence="14 15">TA2.A1</strain>
    </source>
</reference>
<dbReference type="InterPro" id="IPR001753">
    <property type="entry name" value="Enoyl-CoA_hydra/iso"/>
</dbReference>
<gene>
    <name evidence="14" type="ORF">HUR95_12550</name>
</gene>
<keyword evidence="3" id="KW-0963">Cytoplasm</keyword>
<dbReference type="KEGG" id="cthu:HUR95_12550"/>
<protein>
    <recommendedName>
        <fullName evidence="8">Ethylmalonyl-CoA decarboxylase</fullName>
        <ecNumber evidence="7">4.1.1.94</ecNumber>
    </recommendedName>
    <alternativeName>
        <fullName evidence="10">Enoyl-CoA hydratase domain-containing protein 1</fullName>
    </alternativeName>
    <alternativeName>
        <fullName evidence="9">Methylmalonyl-CoA decarboxylase</fullName>
    </alternativeName>
</protein>
<evidence type="ECO:0000256" key="12">
    <source>
        <dbReference type="ARBA" id="ARBA00056546"/>
    </source>
</evidence>
<comment type="subcellular location">
    <subcellularLocation>
        <location evidence="1">Cytoplasm</location>
        <location evidence="1">Cytosol</location>
    </subcellularLocation>
</comment>
<evidence type="ECO:0000256" key="11">
    <source>
        <dbReference type="ARBA" id="ARBA00047446"/>
    </source>
</evidence>
<keyword evidence="4" id="KW-0456">Lyase</keyword>
<dbReference type="PANTHER" id="PTHR11941:SF27">
    <property type="entry name" value="ETHYLMALONYL-COA DECARBOXYLASE"/>
    <property type="match status" value="1"/>
</dbReference>
<comment type="similarity">
    <text evidence="2 13">Belongs to the enoyl-CoA hydratase/isomerase family.</text>
</comment>
<evidence type="ECO:0000256" key="7">
    <source>
        <dbReference type="ARBA" id="ARBA00038883"/>
    </source>
</evidence>
<dbReference type="RefSeq" id="WP_222822625.1">
    <property type="nucleotide sequence ID" value="NZ_CP082237.1"/>
</dbReference>
<proteinExistence type="inferred from homology"/>
<dbReference type="Proteomes" id="UP000825179">
    <property type="component" value="Chromosome"/>
</dbReference>
<evidence type="ECO:0000256" key="10">
    <source>
        <dbReference type="ARBA" id="ARBA00042182"/>
    </source>
</evidence>
<dbReference type="Gene3D" id="3.90.226.10">
    <property type="entry name" value="2-enoyl-CoA Hydratase, Chain A, domain 1"/>
    <property type="match status" value="1"/>
</dbReference>
<dbReference type="AlphaFoldDB" id="A0A8X8I8R5"/>
<dbReference type="Pfam" id="PF00378">
    <property type="entry name" value="ECH_1"/>
    <property type="match status" value="1"/>
</dbReference>
<evidence type="ECO:0000256" key="13">
    <source>
        <dbReference type="RuleBase" id="RU003707"/>
    </source>
</evidence>
<dbReference type="PROSITE" id="PS00166">
    <property type="entry name" value="ENOYL_COA_HYDRATASE"/>
    <property type="match status" value="1"/>
</dbReference>
<dbReference type="EC" id="4.1.1.94" evidence="7"/>
<dbReference type="GO" id="GO:0004492">
    <property type="term" value="F:methyl/ethyl malonyl-CoA decarboxylase activity"/>
    <property type="evidence" value="ECO:0007669"/>
    <property type="project" value="UniProtKB-EC"/>
</dbReference>
<keyword evidence="15" id="KW-1185">Reference proteome</keyword>
<dbReference type="InterPro" id="IPR018376">
    <property type="entry name" value="Enoyl-CoA_hyd/isom_CS"/>
</dbReference>
<evidence type="ECO:0000256" key="2">
    <source>
        <dbReference type="ARBA" id="ARBA00005254"/>
    </source>
</evidence>
<evidence type="ECO:0000256" key="6">
    <source>
        <dbReference type="ARBA" id="ARBA00036541"/>
    </source>
</evidence>
<organism evidence="14 15">
    <name type="scientific">Caldalkalibacillus thermarum (strain TA2.A1)</name>
    <dbReference type="NCBI Taxonomy" id="986075"/>
    <lineage>
        <taxon>Bacteria</taxon>
        <taxon>Bacillati</taxon>
        <taxon>Bacillota</taxon>
        <taxon>Bacilli</taxon>
        <taxon>Bacillales</taxon>
        <taxon>Bacillaceae</taxon>
        <taxon>Caldalkalibacillus</taxon>
    </lineage>
</organism>
<dbReference type="CDD" id="cd06558">
    <property type="entry name" value="crotonase-like"/>
    <property type="match status" value="1"/>
</dbReference>
<evidence type="ECO:0000313" key="15">
    <source>
        <dbReference type="Proteomes" id="UP000825179"/>
    </source>
</evidence>
<evidence type="ECO:0000256" key="8">
    <source>
        <dbReference type="ARBA" id="ARBA00039903"/>
    </source>
</evidence>
<comment type="catalytic activity">
    <reaction evidence="6">
        <text>(2R)-ethylmalonyl-CoA + H(+) = butanoyl-CoA + CO2</text>
        <dbReference type="Rhea" id="RHEA:59540"/>
        <dbReference type="ChEBI" id="CHEBI:15378"/>
        <dbReference type="ChEBI" id="CHEBI:16526"/>
        <dbReference type="ChEBI" id="CHEBI:57371"/>
        <dbReference type="ChEBI" id="CHEBI:85316"/>
        <dbReference type="EC" id="4.1.1.94"/>
    </reaction>
    <physiologicalReaction direction="left-to-right" evidence="6">
        <dbReference type="Rhea" id="RHEA:59541"/>
    </physiologicalReaction>
</comment>
<comment type="catalytic activity">
    <reaction evidence="5">
        <text>(2S)-ethylmalonyl-CoA + H(+) = butanoyl-CoA + CO2</text>
        <dbReference type="Rhea" id="RHEA:32131"/>
        <dbReference type="ChEBI" id="CHEBI:15378"/>
        <dbReference type="ChEBI" id="CHEBI:16526"/>
        <dbReference type="ChEBI" id="CHEBI:57371"/>
        <dbReference type="ChEBI" id="CHEBI:60909"/>
        <dbReference type="EC" id="4.1.1.94"/>
    </reaction>
    <physiologicalReaction direction="left-to-right" evidence="5">
        <dbReference type="Rhea" id="RHEA:32132"/>
    </physiologicalReaction>
</comment>
<evidence type="ECO:0000256" key="4">
    <source>
        <dbReference type="ARBA" id="ARBA00023239"/>
    </source>
</evidence>
<dbReference type="SUPFAM" id="SSF52096">
    <property type="entry name" value="ClpP/crotonase"/>
    <property type="match status" value="1"/>
</dbReference>
<dbReference type="EMBL" id="CP082237">
    <property type="protein sequence ID" value="QZT33131.1"/>
    <property type="molecule type" value="Genomic_DNA"/>
</dbReference>
<evidence type="ECO:0000313" key="14">
    <source>
        <dbReference type="EMBL" id="QZT33131.1"/>
    </source>
</evidence>
<comment type="catalytic activity">
    <reaction evidence="11">
        <text>(S)-methylmalonyl-CoA + H(+) = propanoyl-CoA + CO2</text>
        <dbReference type="Rhea" id="RHEA:61340"/>
        <dbReference type="ChEBI" id="CHEBI:15378"/>
        <dbReference type="ChEBI" id="CHEBI:16526"/>
        <dbReference type="ChEBI" id="CHEBI:57327"/>
        <dbReference type="ChEBI" id="CHEBI:57392"/>
        <dbReference type="EC" id="4.1.1.94"/>
    </reaction>
    <physiologicalReaction direction="left-to-right" evidence="11">
        <dbReference type="Rhea" id="RHEA:61341"/>
    </physiologicalReaction>
</comment>
<dbReference type="GO" id="GO:0006635">
    <property type="term" value="P:fatty acid beta-oxidation"/>
    <property type="evidence" value="ECO:0007669"/>
    <property type="project" value="TreeGrafter"/>
</dbReference>
<evidence type="ECO:0000256" key="5">
    <source>
        <dbReference type="ARBA" id="ARBA00036343"/>
    </source>
</evidence>
<sequence>MIKTEIIGNIGVLTLARPWVHNALNFQMFKELKYYLEKWREDQDVKVIVLTGEGESFCSGGDLEEFSQLSKEEIADCFKQIKDILLALHQYPKPTVAALNGTAVGGGCELASACDFRLAHPAVQLGFVQIRLGITTGWGGANYLFKLLSRQKALELLLSGERISSIEAYKLGLIDKIFPTEDFLRHVLAWCRRFACQPLDAILLYKQTAQQADDPRFTLSQKITLEVERCLKVWGGQLGGPSLSAVNASFFTKKQEKVVGRV</sequence>
<evidence type="ECO:0000256" key="3">
    <source>
        <dbReference type="ARBA" id="ARBA00022490"/>
    </source>
</evidence>
<dbReference type="PANTHER" id="PTHR11941">
    <property type="entry name" value="ENOYL-COA HYDRATASE-RELATED"/>
    <property type="match status" value="1"/>
</dbReference>
<evidence type="ECO:0000256" key="9">
    <source>
        <dbReference type="ARBA" id="ARBA00042052"/>
    </source>
</evidence>
<dbReference type="InterPro" id="IPR029045">
    <property type="entry name" value="ClpP/crotonase-like_dom_sf"/>
</dbReference>
<dbReference type="GO" id="GO:0005829">
    <property type="term" value="C:cytosol"/>
    <property type="evidence" value="ECO:0007669"/>
    <property type="project" value="UniProtKB-SubCell"/>
</dbReference>